<evidence type="ECO:0000256" key="2">
    <source>
        <dbReference type="SAM" id="Phobius"/>
    </source>
</evidence>
<evidence type="ECO:0000313" key="4">
    <source>
        <dbReference type="EMBL" id="CAG5110347.1"/>
    </source>
</evidence>
<proteinExistence type="predicted"/>
<keyword evidence="2" id="KW-0812">Transmembrane</keyword>
<feature type="chain" id="PRO_5046137557" evidence="3">
    <location>
        <begin position="20"/>
        <end position="234"/>
    </location>
</feature>
<evidence type="ECO:0000256" key="3">
    <source>
        <dbReference type="SAM" id="SignalP"/>
    </source>
</evidence>
<sequence length="234" mass="25881">MVRLTTILALTANFAVVKAEENESPTTSTSSTSTTTTTTTITTTTTTTTSQTTTQSTTTTTQSTTTQKPAPELAGFVVTVIEDSCKDANSSETIHYRMRICDCTLTPENRADRIEELPVAFKMIPTNNYAVSWAWASFMLHLCISAFFALMWNFQVRPAITPPYNKAVLAMFLCLLALIIIDCCGMSKYIVRENPHPTASASLCFNMFLFFFGSFVAMGAYQERDTSFDSQQFS</sequence>
<feature type="signal peptide" evidence="3">
    <location>
        <begin position="1"/>
        <end position="19"/>
    </location>
</feature>
<feature type="region of interest" description="Disordered" evidence="1">
    <location>
        <begin position="20"/>
        <end position="68"/>
    </location>
</feature>
<feature type="transmembrane region" description="Helical" evidence="2">
    <location>
        <begin position="197"/>
        <end position="221"/>
    </location>
</feature>
<keyword evidence="5" id="KW-1185">Reference proteome</keyword>
<feature type="transmembrane region" description="Helical" evidence="2">
    <location>
        <begin position="133"/>
        <end position="155"/>
    </location>
</feature>
<keyword evidence="2" id="KW-1133">Transmembrane helix</keyword>
<reference evidence="4 5" key="1">
    <citation type="submission" date="2021-04" db="EMBL/GenBank/DDBJ databases">
        <authorList>
            <person name="Bliznina A."/>
        </authorList>
    </citation>
    <scope>NUCLEOTIDE SEQUENCE [LARGE SCALE GENOMIC DNA]</scope>
</reference>
<keyword evidence="3" id="KW-0732">Signal</keyword>
<protein>
    <submittedName>
        <fullName evidence="4">Oidioi.mRNA.OKI2018_I69.chr2.g4759.t1.cds</fullName>
    </submittedName>
</protein>
<accession>A0ABN7T4W8</accession>
<dbReference type="EMBL" id="OU015567">
    <property type="protein sequence ID" value="CAG5110347.1"/>
    <property type="molecule type" value="Genomic_DNA"/>
</dbReference>
<evidence type="ECO:0000313" key="5">
    <source>
        <dbReference type="Proteomes" id="UP001158576"/>
    </source>
</evidence>
<feature type="transmembrane region" description="Helical" evidence="2">
    <location>
        <begin position="167"/>
        <end position="191"/>
    </location>
</feature>
<evidence type="ECO:0000256" key="1">
    <source>
        <dbReference type="SAM" id="MobiDB-lite"/>
    </source>
</evidence>
<gene>
    <name evidence="4" type="ORF">OKIOD_LOCUS13524</name>
</gene>
<dbReference type="Proteomes" id="UP001158576">
    <property type="component" value="Chromosome 2"/>
</dbReference>
<organism evidence="4 5">
    <name type="scientific">Oikopleura dioica</name>
    <name type="common">Tunicate</name>
    <dbReference type="NCBI Taxonomy" id="34765"/>
    <lineage>
        <taxon>Eukaryota</taxon>
        <taxon>Metazoa</taxon>
        <taxon>Chordata</taxon>
        <taxon>Tunicata</taxon>
        <taxon>Appendicularia</taxon>
        <taxon>Copelata</taxon>
        <taxon>Oikopleuridae</taxon>
        <taxon>Oikopleura</taxon>
    </lineage>
</organism>
<feature type="compositionally biased region" description="Low complexity" evidence="1">
    <location>
        <begin position="26"/>
        <end position="67"/>
    </location>
</feature>
<keyword evidence="2" id="KW-0472">Membrane</keyword>
<name>A0ABN7T4W8_OIKDI</name>